<proteinExistence type="predicted"/>
<feature type="region of interest" description="Disordered" evidence="1">
    <location>
        <begin position="1"/>
        <end position="52"/>
    </location>
</feature>
<dbReference type="EMBL" id="AVOT02077018">
    <property type="protein sequence ID" value="MBW0565196.1"/>
    <property type="molecule type" value="Genomic_DNA"/>
</dbReference>
<evidence type="ECO:0000313" key="3">
    <source>
        <dbReference type="Proteomes" id="UP000765509"/>
    </source>
</evidence>
<sequence length="78" mass="8933">MPVQNSPPARQTRSQGVVTPTTRAPLIEPSSSSTEGTLRQRTKLGRVSTIQEGRKRSKKIEFIFTSSWRFARDFRNHF</sequence>
<organism evidence="2 3">
    <name type="scientific">Austropuccinia psidii MF-1</name>
    <dbReference type="NCBI Taxonomy" id="1389203"/>
    <lineage>
        <taxon>Eukaryota</taxon>
        <taxon>Fungi</taxon>
        <taxon>Dikarya</taxon>
        <taxon>Basidiomycota</taxon>
        <taxon>Pucciniomycotina</taxon>
        <taxon>Pucciniomycetes</taxon>
        <taxon>Pucciniales</taxon>
        <taxon>Sphaerophragmiaceae</taxon>
        <taxon>Austropuccinia</taxon>
    </lineage>
</organism>
<feature type="compositionally biased region" description="Polar residues" evidence="1">
    <location>
        <begin position="1"/>
        <end position="22"/>
    </location>
</feature>
<name>A0A9Q3JNI2_9BASI</name>
<keyword evidence="3" id="KW-1185">Reference proteome</keyword>
<dbReference type="Proteomes" id="UP000765509">
    <property type="component" value="Unassembled WGS sequence"/>
</dbReference>
<protein>
    <submittedName>
        <fullName evidence="2">Uncharacterized protein</fullName>
    </submittedName>
</protein>
<comment type="caution">
    <text evidence="2">The sequence shown here is derived from an EMBL/GenBank/DDBJ whole genome shotgun (WGS) entry which is preliminary data.</text>
</comment>
<evidence type="ECO:0000313" key="2">
    <source>
        <dbReference type="EMBL" id="MBW0565196.1"/>
    </source>
</evidence>
<feature type="compositionally biased region" description="Polar residues" evidence="1">
    <location>
        <begin position="29"/>
        <end position="39"/>
    </location>
</feature>
<reference evidence="2" key="1">
    <citation type="submission" date="2021-03" db="EMBL/GenBank/DDBJ databases">
        <title>Draft genome sequence of rust myrtle Austropuccinia psidii MF-1, a brazilian biotype.</title>
        <authorList>
            <person name="Quecine M.C."/>
            <person name="Pachon D.M.R."/>
            <person name="Bonatelli M.L."/>
            <person name="Correr F.H."/>
            <person name="Franceschini L.M."/>
            <person name="Leite T.F."/>
            <person name="Margarido G.R.A."/>
            <person name="Almeida C.A."/>
            <person name="Ferrarezi J.A."/>
            <person name="Labate C.A."/>
        </authorList>
    </citation>
    <scope>NUCLEOTIDE SEQUENCE</scope>
    <source>
        <strain evidence="2">MF-1</strain>
    </source>
</reference>
<dbReference type="AlphaFoldDB" id="A0A9Q3JNI2"/>
<evidence type="ECO:0000256" key="1">
    <source>
        <dbReference type="SAM" id="MobiDB-lite"/>
    </source>
</evidence>
<gene>
    <name evidence="2" type="ORF">O181_104911</name>
</gene>
<accession>A0A9Q3JNI2</accession>